<evidence type="ECO:0000313" key="7">
    <source>
        <dbReference type="Proteomes" id="UP000886876"/>
    </source>
</evidence>
<sequence>MDEREELSELSGRVISVIYANEENGYTVLRLDTMDGGVTTVVGTLPSACAGEELHAFGEWMTHPSHGRQFKAEYAERSLPRTTEAIYAYLAGRAVRGIGPATATLIVDRFGDKTLDVLENHPEKLAEIRGISHEKAMRMSADFRRQAGLRRLMEFLCGHGLRPLLAVRLYKFYGEGSMDVLGGDPYILAAPHIGGSFAEADHLAFDLGCEQDDPNRVRAAVIFELRHNANNGHCFIPSDKLIAATAQFIGAEPDNVAAAIEELEARGLVTRSPLAGRDACYLTELYEAETSVARRLMKLAETPKPEDEGTRRLVERMEALGGIVYAPLQREALSLAARCRVMALTGGPGTGKTTSLRGILNMYDSLGIETLLTAPTGRAAKRMSELTGREAQTIHRLLGAGYSAEGEETVFAKDEDDPLECGAVVLDECSMVDITLMNALLSALPEDCRLILVGDADQLPSVGPGRVFSDILRSEAIPAVRLTEIFRQAEDSRIVKYAHMINRGEHPELRGNSGDFFLLNRRDEARAADTIVELCAERLPKRMGIAPEEIQVLTPTRKGELGSAALNRRLQAALNPAAKGKNEKNFGEVTFREGDRVMQIRNNYDIIWHRSTLPGQKPEA</sequence>
<dbReference type="InterPro" id="IPR006345">
    <property type="entry name" value="RecD2"/>
</dbReference>
<dbReference type="Gene3D" id="1.10.10.2220">
    <property type="match status" value="1"/>
</dbReference>
<dbReference type="InterPro" id="IPR027417">
    <property type="entry name" value="P-loop_NTPase"/>
</dbReference>
<dbReference type="SUPFAM" id="SSF47781">
    <property type="entry name" value="RuvA domain 2-like"/>
    <property type="match status" value="1"/>
</dbReference>
<feature type="domain" description="ATP-dependent RecD2 DNA helicase SH3" evidence="4">
    <location>
        <begin position="566"/>
        <end position="605"/>
    </location>
</feature>
<dbReference type="EMBL" id="DVJS01000145">
    <property type="protein sequence ID" value="HIS97483.1"/>
    <property type="molecule type" value="Genomic_DNA"/>
</dbReference>
<dbReference type="Pfam" id="PF23139">
    <property type="entry name" value="OB_YrrC"/>
    <property type="match status" value="1"/>
</dbReference>
<reference evidence="6" key="1">
    <citation type="submission" date="2020-10" db="EMBL/GenBank/DDBJ databases">
        <authorList>
            <person name="Gilroy R."/>
        </authorList>
    </citation>
    <scope>NUCLEOTIDE SEQUENCE</scope>
    <source>
        <strain evidence="6">ChiHecec3B27-6122</strain>
    </source>
</reference>
<keyword evidence="6" id="KW-0347">Helicase</keyword>
<dbReference type="CDD" id="cd17933">
    <property type="entry name" value="DEXSc_RecD-like"/>
    <property type="match status" value="1"/>
</dbReference>
<dbReference type="Gene3D" id="3.40.50.300">
    <property type="entry name" value="P-loop containing nucleotide triphosphate hydrolases"/>
    <property type="match status" value="2"/>
</dbReference>
<evidence type="ECO:0000256" key="1">
    <source>
        <dbReference type="ARBA" id="ARBA00022741"/>
    </source>
</evidence>
<dbReference type="InterPro" id="IPR029493">
    <property type="entry name" value="RecD2-like_HHH"/>
</dbReference>
<accession>A0A9D1K823</accession>
<dbReference type="Pfam" id="PF13245">
    <property type="entry name" value="AAA_19"/>
    <property type="match status" value="1"/>
</dbReference>
<dbReference type="InterPro" id="IPR050534">
    <property type="entry name" value="Coronavir_polyprotein_1ab"/>
</dbReference>
<evidence type="ECO:0000259" key="4">
    <source>
        <dbReference type="Pfam" id="PF18335"/>
    </source>
</evidence>
<feature type="domain" description="ATP-dependent RecD2 DNA helicase OB-fold" evidence="5">
    <location>
        <begin position="9"/>
        <end position="80"/>
    </location>
</feature>
<dbReference type="InterPro" id="IPR041451">
    <property type="entry name" value="RecD2_SH13"/>
</dbReference>
<dbReference type="Gene3D" id="2.30.30.940">
    <property type="match status" value="1"/>
</dbReference>
<dbReference type="Proteomes" id="UP000886876">
    <property type="component" value="Unassembled WGS sequence"/>
</dbReference>
<keyword evidence="1" id="KW-0547">Nucleotide-binding</keyword>
<dbReference type="GO" id="GO:0006310">
    <property type="term" value="P:DNA recombination"/>
    <property type="evidence" value="ECO:0007669"/>
    <property type="project" value="InterPro"/>
</dbReference>
<keyword evidence="6" id="KW-0378">Hydrolase</keyword>
<dbReference type="GO" id="GO:0009338">
    <property type="term" value="C:exodeoxyribonuclease V complex"/>
    <property type="evidence" value="ECO:0007669"/>
    <property type="project" value="TreeGrafter"/>
</dbReference>
<gene>
    <name evidence="6" type="ORF">IAD42_05855</name>
</gene>
<dbReference type="GO" id="GO:0005524">
    <property type="term" value="F:ATP binding"/>
    <property type="evidence" value="ECO:0007669"/>
    <property type="project" value="UniProtKB-KW"/>
</dbReference>
<comment type="caution">
    <text evidence="6">The sequence shown here is derived from an EMBL/GenBank/DDBJ whole genome shotgun (WGS) entry which is preliminary data.</text>
</comment>
<evidence type="ECO:0000259" key="5">
    <source>
        <dbReference type="Pfam" id="PF23139"/>
    </source>
</evidence>
<reference evidence="6" key="2">
    <citation type="journal article" date="2021" name="PeerJ">
        <title>Extensive microbial diversity within the chicken gut microbiome revealed by metagenomics and culture.</title>
        <authorList>
            <person name="Gilroy R."/>
            <person name="Ravi A."/>
            <person name="Getino M."/>
            <person name="Pursley I."/>
            <person name="Horton D.L."/>
            <person name="Alikhan N.F."/>
            <person name="Baker D."/>
            <person name="Gharbi K."/>
            <person name="Hall N."/>
            <person name="Watson M."/>
            <person name="Adriaenssens E.M."/>
            <person name="Foster-Nyarko E."/>
            <person name="Jarju S."/>
            <person name="Secka A."/>
            <person name="Antonio M."/>
            <person name="Oren A."/>
            <person name="Chaudhuri R.R."/>
            <person name="La Ragione R."/>
            <person name="Hildebrand F."/>
            <person name="Pallen M.J."/>
        </authorList>
    </citation>
    <scope>NUCLEOTIDE SEQUENCE</scope>
    <source>
        <strain evidence="6">ChiHecec3B27-6122</strain>
    </source>
</reference>
<evidence type="ECO:0000313" key="6">
    <source>
        <dbReference type="EMBL" id="HIS97483.1"/>
    </source>
</evidence>
<feature type="non-terminal residue" evidence="6">
    <location>
        <position position="620"/>
    </location>
</feature>
<proteinExistence type="predicted"/>
<dbReference type="Pfam" id="PF14490">
    <property type="entry name" value="HHH_RecD2"/>
    <property type="match status" value="1"/>
</dbReference>
<dbReference type="PANTHER" id="PTHR43788:SF6">
    <property type="entry name" value="DNA HELICASE B"/>
    <property type="match status" value="1"/>
</dbReference>
<evidence type="ECO:0000259" key="3">
    <source>
        <dbReference type="Pfam" id="PF14490"/>
    </source>
</evidence>
<dbReference type="GO" id="GO:0043139">
    <property type="term" value="F:5'-3' DNA helicase activity"/>
    <property type="evidence" value="ECO:0007669"/>
    <property type="project" value="InterPro"/>
</dbReference>
<feature type="domain" description="ATP-dependent RecD2 DNA helicase-like helix-hairpin-helix" evidence="3">
    <location>
        <begin position="146"/>
        <end position="235"/>
    </location>
</feature>
<dbReference type="AlphaFoldDB" id="A0A9D1K823"/>
<name>A0A9D1K823_9FIRM</name>
<dbReference type="GO" id="GO:0003677">
    <property type="term" value="F:DNA binding"/>
    <property type="evidence" value="ECO:0007669"/>
    <property type="project" value="InterPro"/>
</dbReference>
<evidence type="ECO:0000256" key="2">
    <source>
        <dbReference type="ARBA" id="ARBA00022840"/>
    </source>
</evidence>
<dbReference type="PANTHER" id="PTHR43788">
    <property type="entry name" value="DNA2/NAM7 HELICASE FAMILY MEMBER"/>
    <property type="match status" value="1"/>
</dbReference>
<keyword evidence="2" id="KW-0067">ATP-binding</keyword>
<dbReference type="Gene3D" id="1.10.150.20">
    <property type="entry name" value="5' to 3' exonuclease, C-terminal subdomain"/>
    <property type="match status" value="1"/>
</dbReference>
<dbReference type="NCBIfam" id="TIGR01448">
    <property type="entry name" value="recD_rel"/>
    <property type="match status" value="1"/>
</dbReference>
<dbReference type="Pfam" id="PF18335">
    <property type="entry name" value="SH3_13"/>
    <property type="match status" value="1"/>
</dbReference>
<dbReference type="InterPro" id="IPR010994">
    <property type="entry name" value="RuvA_2-like"/>
</dbReference>
<dbReference type="GO" id="GO:0017116">
    <property type="term" value="F:single-stranded DNA helicase activity"/>
    <property type="evidence" value="ECO:0007669"/>
    <property type="project" value="TreeGrafter"/>
</dbReference>
<organism evidence="6 7">
    <name type="scientific">Candidatus Scatomorpha pullistercoris</name>
    <dbReference type="NCBI Taxonomy" id="2840929"/>
    <lineage>
        <taxon>Bacteria</taxon>
        <taxon>Bacillati</taxon>
        <taxon>Bacillota</taxon>
        <taxon>Clostridia</taxon>
        <taxon>Eubacteriales</taxon>
        <taxon>Candidatus Scatomorpha</taxon>
    </lineage>
</organism>
<dbReference type="InterPro" id="IPR055446">
    <property type="entry name" value="RecD2_N_OB"/>
</dbReference>
<dbReference type="SUPFAM" id="SSF52540">
    <property type="entry name" value="P-loop containing nucleoside triphosphate hydrolases"/>
    <property type="match status" value="1"/>
</dbReference>
<protein>
    <submittedName>
        <fullName evidence="6">ATP-dependent RecD-like DNA helicase</fullName>
    </submittedName>
</protein>